<keyword evidence="1" id="KW-0336">GPI-anchor</keyword>
<comment type="catalytic activity">
    <reaction evidence="1">
        <text>an L-aminoacyl-L-amino acid + H2O = 2 an L-alpha-amino acid</text>
        <dbReference type="Rhea" id="RHEA:48940"/>
        <dbReference type="ChEBI" id="CHEBI:15377"/>
        <dbReference type="ChEBI" id="CHEBI:59869"/>
        <dbReference type="ChEBI" id="CHEBI:77460"/>
        <dbReference type="EC" id="3.4.13.19"/>
    </reaction>
</comment>
<comment type="cofactor">
    <cofactor evidence="1">
        <name>Zn(2+)</name>
        <dbReference type="ChEBI" id="CHEBI:29105"/>
    </cofactor>
</comment>
<keyword evidence="1" id="KW-0482">Metalloprotease</keyword>
<comment type="subcellular location">
    <subcellularLocation>
        <location evidence="1">Membrane</location>
        <topology evidence="1">Lipid-anchor</topology>
        <topology evidence="1">GPI-anchor</topology>
    </subcellularLocation>
</comment>
<evidence type="ECO:0000256" key="2">
    <source>
        <dbReference type="SAM" id="Phobius"/>
    </source>
</evidence>
<keyword evidence="1" id="KW-0479">Metal-binding</keyword>
<dbReference type="AlphaFoldDB" id="A0A9J6C637"/>
<dbReference type="SUPFAM" id="SSF51556">
    <property type="entry name" value="Metallo-dependent hydrolases"/>
    <property type="match status" value="1"/>
</dbReference>
<dbReference type="GO" id="GO:0098552">
    <property type="term" value="C:side of membrane"/>
    <property type="evidence" value="ECO:0007669"/>
    <property type="project" value="UniProtKB-KW"/>
</dbReference>
<dbReference type="CDD" id="cd01301">
    <property type="entry name" value="rDP_like"/>
    <property type="match status" value="1"/>
</dbReference>
<evidence type="ECO:0000313" key="4">
    <source>
        <dbReference type="Proteomes" id="UP001107558"/>
    </source>
</evidence>
<comment type="caution">
    <text evidence="3">The sequence shown here is derived from an EMBL/GenBank/DDBJ whole genome shotgun (WGS) entry which is preliminary data.</text>
</comment>
<dbReference type="GO" id="GO:0006508">
    <property type="term" value="P:proteolysis"/>
    <property type="evidence" value="ECO:0007669"/>
    <property type="project" value="UniProtKB-KW"/>
</dbReference>
<reference evidence="3" key="1">
    <citation type="submission" date="2021-03" db="EMBL/GenBank/DDBJ databases">
        <title>Chromosome level genome of the anhydrobiotic midge Polypedilum vanderplanki.</title>
        <authorList>
            <person name="Yoshida Y."/>
            <person name="Kikawada T."/>
            <person name="Gusev O."/>
        </authorList>
    </citation>
    <scope>NUCLEOTIDE SEQUENCE</scope>
    <source>
        <strain evidence="3">NIAS01</strain>
        <tissue evidence="3">Whole body or cell culture</tissue>
    </source>
</reference>
<keyword evidence="1" id="KW-0449">Lipoprotein</keyword>
<sequence>MVLTNINFITFIGCLVLTITAFPSNKKKLNWQGSDVLNEVPLIDGHNDLPYNLYNIENNMLNNFELDSDLKSNPKWNVSSSFTDLPRLRQGKLGGQFWVAYVSCNRNYKDAVERTIEQIDVIKRLIDKYPKDLMYVTEADQIMEAHRQGKIASMIEIEGGHSLDSRLSSLRIFYELGVRCMTITHNCNIPWADNNQVDNNVSTPKRNLTEWGKNVILEMNRLGMIADISHVSEGVMVDVLATSKAPVIFSHSSVYNIKPHSRNVKDHVLQKLKQNNGVIMINFYSAYIANDTATIYDVINHINYVKNFIGVDYVGIGSDYDGVTRMPIGLEDVSKYPKIFDLLAEEGHDWEPWTEEELKKLAGLNLIRVFKQVEAIRDSLIDEEIIDQPIPYEDVFTANPNVTQCWTDLDKYKPVVNRFIEEFLPAEIA</sequence>
<accession>A0A9J6C637</accession>
<dbReference type="PROSITE" id="PS51365">
    <property type="entry name" value="RENAL_DIPEPTIDASE_2"/>
    <property type="match status" value="1"/>
</dbReference>
<keyword evidence="1" id="KW-0224">Dipeptidase</keyword>
<comment type="similarity">
    <text evidence="1">Belongs to the metallo-dependent hydrolases superfamily. Peptidase M19 family.</text>
</comment>
<name>A0A9J6C637_POLVA</name>
<dbReference type="Proteomes" id="UP001107558">
    <property type="component" value="Chromosome 2"/>
</dbReference>
<proteinExistence type="inferred from homology"/>
<keyword evidence="2" id="KW-0472">Membrane</keyword>
<evidence type="ECO:0000256" key="1">
    <source>
        <dbReference type="RuleBase" id="RU341113"/>
    </source>
</evidence>
<dbReference type="InterPro" id="IPR000180">
    <property type="entry name" value="Dipep_AS"/>
</dbReference>
<comment type="subunit">
    <text evidence="1">Homodimer; disulfide-linked.</text>
</comment>
<feature type="transmembrane region" description="Helical" evidence="2">
    <location>
        <begin position="6"/>
        <end position="24"/>
    </location>
</feature>
<keyword evidence="1" id="KW-0645">Protease</keyword>
<dbReference type="Gene3D" id="3.20.20.140">
    <property type="entry name" value="Metal-dependent hydrolases"/>
    <property type="match status" value="1"/>
</dbReference>
<dbReference type="InterPro" id="IPR032466">
    <property type="entry name" value="Metal_Hydrolase"/>
</dbReference>
<dbReference type="OrthoDB" id="445695at2759"/>
<gene>
    <name evidence="3" type="ORF">PVAND_007073</name>
</gene>
<keyword evidence="1" id="KW-0862">Zinc</keyword>
<keyword evidence="2" id="KW-0812">Transmembrane</keyword>
<protein>
    <recommendedName>
        <fullName evidence="1">Dipeptidase</fullName>
        <ecNumber evidence="1">3.4.13.19</ecNumber>
    </recommendedName>
</protein>
<dbReference type="PANTHER" id="PTHR10443">
    <property type="entry name" value="MICROSOMAL DIPEPTIDASE"/>
    <property type="match status" value="1"/>
</dbReference>
<evidence type="ECO:0000313" key="3">
    <source>
        <dbReference type="EMBL" id="KAG5677304.1"/>
    </source>
</evidence>
<organism evidence="3 4">
    <name type="scientific">Polypedilum vanderplanki</name>
    <name type="common">Sleeping chironomid midge</name>
    <dbReference type="NCBI Taxonomy" id="319348"/>
    <lineage>
        <taxon>Eukaryota</taxon>
        <taxon>Metazoa</taxon>
        <taxon>Ecdysozoa</taxon>
        <taxon>Arthropoda</taxon>
        <taxon>Hexapoda</taxon>
        <taxon>Insecta</taxon>
        <taxon>Pterygota</taxon>
        <taxon>Neoptera</taxon>
        <taxon>Endopterygota</taxon>
        <taxon>Diptera</taxon>
        <taxon>Nematocera</taxon>
        <taxon>Chironomoidea</taxon>
        <taxon>Chironomidae</taxon>
        <taxon>Chironominae</taxon>
        <taxon>Polypedilum</taxon>
        <taxon>Polypedilum</taxon>
    </lineage>
</organism>
<keyword evidence="2" id="KW-1133">Transmembrane helix</keyword>
<keyword evidence="1" id="KW-1015">Disulfide bond</keyword>
<keyword evidence="4" id="KW-1185">Reference proteome</keyword>
<dbReference type="PROSITE" id="PS00869">
    <property type="entry name" value="RENAL_DIPEPTIDASE_1"/>
    <property type="match status" value="1"/>
</dbReference>
<dbReference type="EMBL" id="JADBJN010000002">
    <property type="protein sequence ID" value="KAG5677304.1"/>
    <property type="molecule type" value="Genomic_DNA"/>
</dbReference>
<keyword evidence="1" id="KW-0325">Glycoprotein</keyword>
<keyword evidence="1" id="KW-0378">Hydrolase</keyword>
<dbReference type="InterPro" id="IPR008257">
    <property type="entry name" value="Pept_M19"/>
</dbReference>
<dbReference type="GO" id="GO:0070573">
    <property type="term" value="F:metallodipeptidase activity"/>
    <property type="evidence" value="ECO:0007669"/>
    <property type="project" value="InterPro"/>
</dbReference>
<dbReference type="EC" id="3.4.13.19" evidence="1"/>
<dbReference type="PANTHER" id="PTHR10443:SF45">
    <property type="entry name" value="DIPEPTIDASE"/>
    <property type="match status" value="1"/>
</dbReference>
<dbReference type="GO" id="GO:0046872">
    <property type="term" value="F:metal ion binding"/>
    <property type="evidence" value="ECO:0007669"/>
    <property type="project" value="UniProtKB-UniRule"/>
</dbReference>
<dbReference type="Pfam" id="PF01244">
    <property type="entry name" value="Peptidase_M19"/>
    <property type="match status" value="1"/>
</dbReference>